<keyword evidence="1" id="KW-0175">Coiled coil</keyword>
<dbReference type="EMBL" id="LN852867">
    <property type="protein sequence ID" value="CRY94132.1"/>
    <property type="molecule type" value="Genomic_DNA"/>
</dbReference>
<evidence type="ECO:0000256" key="1">
    <source>
        <dbReference type="SAM" id="Coils"/>
    </source>
</evidence>
<evidence type="ECO:0000313" key="2">
    <source>
        <dbReference type="EMBL" id="CRY94132.1"/>
    </source>
</evidence>
<organism evidence="2">
    <name type="scientific">uncultured prokaryote</name>
    <dbReference type="NCBI Taxonomy" id="198431"/>
    <lineage>
        <taxon>unclassified sequences</taxon>
        <taxon>environmental samples</taxon>
    </lineage>
</organism>
<dbReference type="AlphaFoldDB" id="A0A0H5QDB2"/>
<reference evidence="2" key="1">
    <citation type="submission" date="2015-06" db="EMBL/GenBank/DDBJ databases">
        <authorList>
            <person name="Joergensen T."/>
        </authorList>
    </citation>
    <scope>NUCLEOTIDE SEQUENCE</scope>
    <source>
        <plasmid evidence="2">pRGRH0182</plasmid>
    </source>
</reference>
<feature type="coiled-coil region" evidence="1">
    <location>
        <begin position="27"/>
        <end position="75"/>
    </location>
</feature>
<proteinExistence type="predicted"/>
<geneLocation type="plasmid" evidence="2">
    <name>pRGRH0182</name>
</geneLocation>
<name>A0A0H5QDB2_9ZZZZ</name>
<reference evidence="2" key="2">
    <citation type="submission" date="2015-07" db="EMBL/GenBank/DDBJ databases">
        <title>Plasmids, circular viruses and viroids from rat gut.</title>
        <authorList>
            <person name="Jorgensen T.J."/>
            <person name="Hansen M.A."/>
            <person name="Xu Z."/>
            <person name="Tabak M.A."/>
            <person name="Sorensen S.J."/>
            <person name="Hansen L.H."/>
        </authorList>
    </citation>
    <scope>NUCLEOTIDE SEQUENCE</scope>
    <source>
        <plasmid evidence="2">pRGRH0182</plasmid>
    </source>
</reference>
<sequence length="121" mass="14527">MQEMTKDEQIAVMQAKIDEMTSAIFAKDRKIEELRKATADRNALEQECIQLRADKKRLRETKREACEALRAKEKELSKLSTLYGDKCFTIWQLRTQMAEDKEWYNRPWYKKLAWEVKLMFS</sequence>
<keyword evidence="2" id="KW-0614">Plasmid</keyword>
<protein>
    <submittedName>
        <fullName evidence="2">Uncharacterized protein</fullName>
    </submittedName>
</protein>
<accession>A0A0H5QDB2</accession>